<name>A0ABN7WSP3_GIGMA</name>
<evidence type="ECO:0000313" key="1">
    <source>
        <dbReference type="EMBL" id="CAG8839903.1"/>
    </source>
</evidence>
<keyword evidence="2" id="KW-1185">Reference proteome</keyword>
<feature type="non-terminal residue" evidence="1">
    <location>
        <position position="92"/>
    </location>
</feature>
<protein>
    <submittedName>
        <fullName evidence="1">35022_t:CDS:1</fullName>
    </submittedName>
</protein>
<proteinExistence type="predicted"/>
<dbReference type="EMBL" id="CAJVQB010061540">
    <property type="protein sequence ID" value="CAG8839903.1"/>
    <property type="molecule type" value="Genomic_DNA"/>
</dbReference>
<dbReference type="Proteomes" id="UP000789901">
    <property type="component" value="Unassembled WGS sequence"/>
</dbReference>
<accession>A0ABN7WSP3</accession>
<comment type="caution">
    <text evidence="1">The sequence shown here is derived from an EMBL/GenBank/DDBJ whole genome shotgun (WGS) entry which is preliminary data.</text>
</comment>
<organism evidence="1 2">
    <name type="scientific">Gigaspora margarita</name>
    <dbReference type="NCBI Taxonomy" id="4874"/>
    <lineage>
        <taxon>Eukaryota</taxon>
        <taxon>Fungi</taxon>
        <taxon>Fungi incertae sedis</taxon>
        <taxon>Mucoromycota</taxon>
        <taxon>Glomeromycotina</taxon>
        <taxon>Glomeromycetes</taxon>
        <taxon>Diversisporales</taxon>
        <taxon>Gigasporaceae</taxon>
        <taxon>Gigaspora</taxon>
    </lineage>
</organism>
<evidence type="ECO:0000313" key="2">
    <source>
        <dbReference type="Proteomes" id="UP000789901"/>
    </source>
</evidence>
<sequence>PVLEENIELIQKEINTYEQKILDSAIIIEYQQQLTTQKQKAEKLKNQIETKIFLNDINIEIPFEKLPEINEENFPVTELKIEKLSSYEIQIL</sequence>
<gene>
    <name evidence="1" type="ORF">GMARGA_LOCUS34659</name>
</gene>
<reference evidence="1 2" key="1">
    <citation type="submission" date="2021-06" db="EMBL/GenBank/DDBJ databases">
        <authorList>
            <person name="Kallberg Y."/>
            <person name="Tangrot J."/>
            <person name="Rosling A."/>
        </authorList>
    </citation>
    <scope>NUCLEOTIDE SEQUENCE [LARGE SCALE GENOMIC DNA]</scope>
    <source>
        <strain evidence="1 2">120-4 pot B 10/14</strain>
    </source>
</reference>
<feature type="non-terminal residue" evidence="1">
    <location>
        <position position="1"/>
    </location>
</feature>